<dbReference type="SUPFAM" id="SSF53383">
    <property type="entry name" value="PLP-dependent transferases"/>
    <property type="match status" value="1"/>
</dbReference>
<dbReference type="AlphaFoldDB" id="A0A1I7WN43"/>
<organism evidence="5 6">
    <name type="scientific">Heterorhabditis bacteriophora</name>
    <name type="common">Entomopathogenic nematode worm</name>
    <dbReference type="NCBI Taxonomy" id="37862"/>
    <lineage>
        <taxon>Eukaryota</taxon>
        <taxon>Metazoa</taxon>
        <taxon>Ecdysozoa</taxon>
        <taxon>Nematoda</taxon>
        <taxon>Chromadorea</taxon>
        <taxon>Rhabditida</taxon>
        <taxon>Rhabditina</taxon>
        <taxon>Rhabditomorpha</taxon>
        <taxon>Strongyloidea</taxon>
        <taxon>Heterorhabditidae</taxon>
        <taxon>Heterorhabditis</taxon>
    </lineage>
</organism>
<dbReference type="Proteomes" id="UP000095283">
    <property type="component" value="Unplaced"/>
</dbReference>
<feature type="domain" description="Aromatic amino acid beta-eliminating lyase/threonine aldolase" evidence="4">
    <location>
        <begin position="1"/>
        <end position="160"/>
    </location>
</feature>
<evidence type="ECO:0000256" key="1">
    <source>
        <dbReference type="ARBA" id="ARBA00001933"/>
    </source>
</evidence>
<dbReference type="InterPro" id="IPR015424">
    <property type="entry name" value="PyrdxlP-dep_Trfase"/>
</dbReference>
<dbReference type="GO" id="GO:0008732">
    <property type="term" value="F:L-allo-threonine aldolase activity"/>
    <property type="evidence" value="ECO:0007669"/>
    <property type="project" value="TreeGrafter"/>
</dbReference>
<comment type="cofactor">
    <cofactor evidence="1">
        <name>pyridoxal 5'-phosphate</name>
        <dbReference type="ChEBI" id="CHEBI:597326"/>
    </cofactor>
</comment>
<dbReference type="InterPro" id="IPR015421">
    <property type="entry name" value="PyrdxlP-dep_Trfase_major"/>
</dbReference>
<reference evidence="6" key="1">
    <citation type="submission" date="2016-11" db="UniProtKB">
        <authorList>
            <consortium name="WormBaseParasite"/>
        </authorList>
    </citation>
    <scope>IDENTIFICATION</scope>
</reference>
<accession>A0A1I7WN43</accession>
<dbReference type="GO" id="GO:0006545">
    <property type="term" value="P:glycine biosynthetic process"/>
    <property type="evidence" value="ECO:0007669"/>
    <property type="project" value="TreeGrafter"/>
</dbReference>
<dbReference type="Gene3D" id="3.40.640.10">
    <property type="entry name" value="Type I PLP-dependent aspartate aminotransferase-like (Major domain)"/>
    <property type="match status" value="1"/>
</dbReference>
<dbReference type="WBParaSite" id="Hba_06570">
    <property type="protein sequence ID" value="Hba_06570"/>
    <property type="gene ID" value="Hba_06570"/>
</dbReference>
<keyword evidence="5" id="KW-1185">Reference proteome</keyword>
<evidence type="ECO:0000259" key="4">
    <source>
        <dbReference type="Pfam" id="PF01212"/>
    </source>
</evidence>
<dbReference type="GO" id="GO:0005829">
    <property type="term" value="C:cytosol"/>
    <property type="evidence" value="ECO:0007669"/>
    <property type="project" value="TreeGrafter"/>
</dbReference>
<evidence type="ECO:0000256" key="2">
    <source>
        <dbReference type="ARBA" id="ARBA00006966"/>
    </source>
</evidence>
<name>A0A1I7WN43_HETBA</name>
<dbReference type="PANTHER" id="PTHR48097">
    <property type="entry name" value="L-THREONINE ALDOLASE-RELATED"/>
    <property type="match status" value="1"/>
</dbReference>
<dbReference type="GO" id="GO:0006567">
    <property type="term" value="P:L-threonine catabolic process"/>
    <property type="evidence" value="ECO:0007669"/>
    <property type="project" value="TreeGrafter"/>
</dbReference>
<evidence type="ECO:0000256" key="3">
    <source>
        <dbReference type="ARBA" id="ARBA00022898"/>
    </source>
</evidence>
<comment type="similarity">
    <text evidence="2">Belongs to the threonine aldolase family.</text>
</comment>
<dbReference type="Pfam" id="PF01212">
    <property type="entry name" value="Beta_elim_lyase"/>
    <property type="match status" value="1"/>
</dbReference>
<evidence type="ECO:0000313" key="5">
    <source>
        <dbReference type="Proteomes" id="UP000095283"/>
    </source>
</evidence>
<proteinExistence type="inferred from homology"/>
<sequence length="213" mass="23487">MKQAMIDAQLGDDVYGEDTTVNELEKRCAELFGKEAGLFVASGTMGNLLAVMAHCQRGDEIIVGRQNHIHRWEQGNYAQLAMKEDGIMDVKDIEDSIRINDSHMPRTRLICLENTHNYAGGKALPISYLKSIRDLANRYNLLIHMDGARIYNAAIALGVKAVGGGWRQAGILAAAAHVALDKADVTIRKDHHNAQILAAGINQRTPESFKKVR</sequence>
<dbReference type="PANTHER" id="PTHR48097:SF9">
    <property type="entry name" value="L-THREONINE ALDOLASE"/>
    <property type="match status" value="1"/>
</dbReference>
<protein>
    <submittedName>
        <fullName evidence="6">Beta_elim_lyase domain-containing protein</fullName>
    </submittedName>
</protein>
<keyword evidence="3" id="KW-0663">Pyridoxal phosphate</keyword>
<dbReference type="InterPro" id="IPR001597">
    <property type="entry name" value="ArAA_b-elim_lyase/Thr_aldolase"/>
</dbReference>
<evidence type="ECO:0000313" key="6">
    <source>
        <dbReference type="WBParaSite" id="Hba_06570"/>
    </source>
</evidence>